<dbReference type="InterPro" id="IPR036865">
    <property type="entry name" value="CRAL-TRIO_dom_sf"/>
</dbReference>
<evidence type="ECO:0000313" key="3">
    <source>
        <dbReference type="Proteomes" id="UP000799324"/>
    </source>
</evidence>
<name>A0A6A6TTC8_9PLEO</name>
<reference evidence="2" key="1">
    <citation type="journal article" date="2020" name="Stud. Mycol.">
        <title>101 Dothideomycetes genomes: a test case for predicting lifestyles and emergence of pathogens.</title>
        <authorList>
            <person name="Haridas S."/>
            <person name="Albert R."/>
            <person name="Binder M."/>
            <person name="Bloem J."/>
            <person name="Labutti K."/>
            <person name="Salamov A."/>
            <person name="Andreopoulos B."/>
            <person name="Baker S."/>
            <person name="Barry K."/>
            <person name="Bills G."/>
            <person name="Bluhm B."/>
            <person name="Cannon C."/>
            <person name="Castanera R."/>
            <person name="Culley D."/>
            <person name="Daum C."/>
            <person name="Ezra D."/>
            <person name="Gonzalez J."/>
            <person name="Henrissat B."/>
            <person name="Kuo A."/>
            <person name="Liang C."/>
            <person name="Lipzen A."/>
            <person name="Lutzoni F."/>
            <person name="Magnuson J."/>
            <person name="Mondo S."/>
            <person name="Nolan M."/>
            <person name="Ohm R."/>
            <person name="Pangilinan J."/>
            <person name="Park H.-J."/>
            <person name="Ramirez L."/>
            <person name="Alfaro M."/>
            <person name="Sun H."/>
            <person name="Tritt A."/>
            <person name="Yoshinaga Y."/>
            <person name="Zwiers L.-H."/>
            <person name="Turgeon B."/>
            <person name="Goodwin S."/>
            <person name="Spatafora J."/>
            <person name="Crous P."/>
            <person name="Grigoriev I."/>
        </authorList>
    </citation>
    <scope>NUCLEOTIDE SEQUENCE</scope>
    <source>
        <strain evidence="2">CBS 122681</strain>
    </source>
</reference>
<accession>A0A6A6TTC8</accession>
<keyword evidence="3" id="KW-1185">Reference proteome</keyword>
<dbReference type="SUPFAM" id="SSF46938">
    <property type="entry name" value="CRAL/TRIO N-terminal domain"/>
    <property type="match status" value="1"/>
</dbReference>
<dbReference type="AlphaFoldDB" id="A0A6A6TTC8"/>
<dbReference type="SMART" id="SM00516">
    <property type="entry name" value="SEC14"/>
    <property type="match status" value="1"/>
</dbReference>
<dbReference type="SUPFAM" id="SSF52087">
    <property type="entry name" value="CRAL/TRIO domain"/>
    <property type="match status" value="1"/>
</dbReference>
<dbReference type="Gene3D" id="1.10.8.20">
    <property type="entry name" value="N-terminal domain of phosphatidylinositol transfer protein sec14p"/>
    <property type="match status" value="1"/>
</dbReference>
<dbReference type="CDD" id="cd00170">
    <property type="entry name" value="SEC14"/>
    <property type="match status" value="1"/>
</dbReference>
<feature type="domain" description="CRAL-TRIO" evidence="1">
    <location>
        <begin position="107"/>
        <end position="293"/>
    </location>
</feature>
<protein>
    <submittedName>
        <fullName evidence="2">CRAL/TRIO domain-containing protein</fullName>
    </submittedName>
</protein>
<dbReference type="PANTHER" id="PTHR45657">
    <property type="entry name" value="CRAL-TRIO DOMAIN-CONTAINING PROTEIN YKL091C-RELATED"/>
    <property type="match status" value="1"/>
</dbReference>
<dbReference type="Gene3D" id="3.40.525.10">
    <property type="entry name" value="CRAL-TRIO lipid binding domain"/>
    <property type="match status" value="1"/>
</dbReference>
<dbReference type="Pfam" id="PF00650">
    <property type="entry name" value="CRAL_TRIO"/>
    <property type="match status" value="1"/>
</dbReference>
<gene>
    <name evidence="2" type="ORF">K491DRAFT_178301</name>
</gene>
<dbReference type="InterPro" id="IPR036273">
    <property type="entry name" value="CRAL/TRIO_N_dom_sf"/>
</dbReference>
<dbReference type="OrthoDB" id="30289at2759"/>
<dbReference type="PANTHER" id="PTHR45657:SF20">
    <property type="entry name" value="CRAL_TRIO DOMAIN PROTEIN (AFU_ORTHOLOGUE AFUA_5G00680)"/>
    <property type="match status" value="1"/>
</dbReference>
<dbReference type="InterPro" id="IPR001251">
    <property type="entry name" value="CRAL-TRIO_dom"/>
</dbReference>
<dbReference type="PROSITE" id="PS50191">
    <property type="entry name" value="CRAL_TRIO"/>
    <property type="match status" value="1"/>
</dbReference>
<dbReference type="Pfam" id="PF03765">
    <property type="entry name" value="CRAL_TRIO_N"/>
    <property type="match status" value="1"/>
</dbReference>
<sequence length="354" mass="39810">MGEQNTLEPNGAPVASQLRQAVIASLKPTEVEAFVAFSDKCVDSGLIHPGKSPGDSRDGFDDEVTSLRFLRARKYDVEGAYAQFTEARQLHQANDIVNEYDNIDIAEFEEARNMYPHWLGRTDKRGQPICFFDIACLNPNRLADFAASTSSDSKKARPALIRAFACFDLMTRFVLPMCMVRPISETVPPVSACLYVADISTLGFKQVWNLRKYVQDISKLLSTSYPEVIDRILIIGAPSWFPKVWSWVKGWVDPVTGDKIHFIPAGAELTQLGELIEVENIPKQYGGKFEGWHGTLPELDDEFCHRLDWVEGVEKRIPIGPLKWVVDDDGELILMAVGTENGQERRTKLARMTE</sequence>
<evidence type="ECO:0000313" key="2">
    <source>
        <dbReference type="EMBL" id="KAF2662437.1"/>
    </source>
</evidence>
<dbReference type="InterPro" id="IPR051026">
    <property type="entry name" value="PI/PC_transfer"/>
</dbReference>
<organism evidence="2 3">
    <name type="scientific">Lophiostoma macrostomum CBS 122681</name>
    <dbReference type="NCBI Taxonomy" id="1314788"/>
    <lineage>
        <taxon>Eukaryota</taxon>
        <taxon>Fungi</taxon>
        <taxon>Dikarya</taxon>
        <taxon>Ascomycota</taxon>
        <taxon>Pezizomycotina</taxon>
        <taxon>Dothideomycetes</taxon>
        <taxon>Pleosporomycetidae</taxon>
        <taxon>Pleosporales</taxon>
        <taxon>Lophiostomataceae</taxon>
        <taxon>Lophiostoma</taxon>
    </lineage>
</organism>
<dbReference type="SMART" id="SM01100">
    <property type="entry name" value="CRAL_TRIO_N"/>
    <property type="match status" value="1"/>
</dbReference>
<dbReference type="EMBL" id="MU004289">
    <property type="protein sequence ID" value="KAF2662437.1"/>
    <property type="molecule type" value="Genomic_DNA"/>
</dbReference>
<dbReference type="Proteomes" id="UP000799324">
    <property type="component" value="Unassembled WGS sequence"/>
</dbReference>
<dbReference type="InterPro" id="IPR011074">
    <property type="entry name" value="CRAL/TRIO_N_dom"/>
</dbReference>
<proteinExistence type="predicted"/>
<evidence type="ECO:0000259" key="1">
    <source>
        <dbReference type="PROSITE" id="PS50191"/>
    </source>
</evidence>